<dbReference type="InterPro" id="IPR011473">
    <property type="entry name" value="DUF1579"/>
</dbReference>
<proteinExistence type="predicted"/>
<gene>
    <name evidence="1" type="ORF">EHS11_02295</name>
</gene>
<evidence type="ECO:0000313" key="2">
    <source>
        <dbReference type="Proteomes" id="UP000298264"/>
    </source>
</evidence>
<organism evidence="1 2">
    <name type="scientific">Leptospira ilyithenensis</name>
    <dbReference type="NCBI Taxonomy" id="2484901"/>
    <lineage>
        <taxon>Bacteria</taxon>
        <taxon>Pseudomonadati</taxon>
        <taxon>Spirochaetota</taxon>
        <taxon>Spirochaetia</taxon>
        <taxon>Leptospirales</taxon>
        <taxon>Leptospiraceae</taxon>
        <taxon>Leptospira</taxon>
    </lineage>
</organism>
<dbReference type="Pfam" id="PF07617">
    <property type="entry name" value="DUF1579"/>
    <property type="match status" value="1"/>
</dbReference>
<dbReference type="EMBL" id="RQHV01000007">
    <property type="protein sequence ID" value="TGN14326.1"/>
    <property type="molecule type" value="Genomic_DNA"/>
</dbReference>
<dbReference type="OrthoDB" id="277821at2"/>
<dbReference type="AlphaFoldDB" id="A0A4R9LUS2"/>
<dbReference type="Proteomes" id="UP000298264">
    <property type="component" value="Unassembled WGS sequence"/>
</dbReference>
<reference evidence="1" key="1">
    <citation type="journal article" date="2019" name="PLoS Negl. Trop. Dis.">
        <title>Revisiting the worldwide diversity of Leptospira species in the environment.</title>
        <authorList>
            <person name="Vincent A.T."/>
            <person name="Schiettekatte O."/>
            <person name="Bourhy P."/>
            <person name="Veyrier F.J."/>
            <person name="Picardeau M."/>
        </authorList>
    </citation>
    <scope>NUCLEOTIDE SEQUENCE [LARGE SCALE GENOMIC DNA]</scope>
    <source>
        <strain evidence="1">201400974</strain>
    </source>
</reference>
<evidence type="ECO:0000313" key="1">
    <source>
        <dbReference type="EMBL" id="TGN14326.1"/>
    </source>
</evidence>
<protein>
    <submittedName>
        <fullName evidence="1">DUF1579 domain-containing protein</fullName>
    </submittedName>
</protein>
<name>A0A4R9LUS2_9LEPT</name>
<comment type="caution">
    <text evidence="1">The sequence shown here is derived from an EMBL/GenBank/DDBJ whole genome shotgun (WGS) entry which is preliminary data.</text>
</comment>
<dbReference type="RefSeq" id="WP_135762805.1">
    <property type="nucleotide sequence ID" value="NZ_RQHV01000007.1"/>
</dbReference>
<accession>A0A4R9LUS2</accession>
<sequence>MSKEKFELSKKEGIHKELASLAGEWQGRMFTMFENGKIVNEADVSGSMKLVLGGRFILHEYKSSFGDDPIEGIAIYGYHIDRKKFESVWIESFGMGTAIMFSEGNHSETDISFLGHYEDPSSDSKWGWKTTIQKIDENQILIIAENFSPEGREAGGVKIIYHRV</sequence>
<keyword evidence="2" id="KW-1185">Reference proteome</keyword>